<dbReference type="AlphaFoldDB" id="A0A4Y9FYR2"/>
<evidence type="ECO:0000313" key="2">
    <source>
        <dbReference type="EMBL" id="TFU34559.1"/>
    </source>
</evidence>
<evidence type="ECO:0000313" key="3">
    <source>
        <dbReference type="Proteomes" id="UP000298358"/>
    </source>
</evidence>
<dbReference type="EMBL" id="SPQB01000001">
    <property type="protein sequence ID" value="TFU34559.1"/>
    <property type="molecule type" value="Genomic_DNA"/>
</dbReference>
<dbReference type="SUPFAM" id="SSF55729">
    <property type="entry name" value="Acyl-CoA N-acyltransferases (Nat)"/>
    <property type="match status" value="1"/>
</dbReference>
<organism evidence="2 3">
    <name type="scientific">Microbacterium paludicola</name>
    <dbReference type="NCBI Taxonomy" id="300019"/>
    <lineage>
        <taxon>Bacteria</taxon>
        <taxon>Bacillati</taxon>
        <taxon>Actinomycetota</taxon>
        <taxon>Actinomycetes</taxon>
        <taxon>Micrococcales</taxon>
        <taxon>Microbacteriaceae</taxon>
        <taxon>Microbacterium</taxon>
    </lineage>
</organism>
<dbReference type="GO" id="GO:0016747">
    <property type="term" value="F:acyltransferase activity, transferring groups other than amino-acyl groups"/>
    <property type="evidence" value="ECO:0007669"/>
    <property type="project" value="InterPro"/>
</dbReference>
<name>A0A4Y9FYR2_9MICO</name>
<dbReference type="Proteomes" id="UP000298358">
    <property type="component" value="Unassembled WGS sequence"/>
</dbReference>
<feature type="domain" description="N-acetyltransferase" evidence="1">
    <location>
        <begin position="21"/>
        <end position="196"/>
    </location>
</feature>
<reference evidence="2 3" key="1">
    <citation type="submission" date="2019-03" db="EMBL/GenBank/DDBJ databases">
        <title>Diversity of the mouse oral microbiome.</title>
        <authorList>
            <person name="Joseph S."/>
            <person name="Aduse-Opoku J."/>
            <person name="Curtis M."/>
            <person name="Wade W."/>
            <person name="Hashim A."/>
        </authorList>
    </citation>
    <scope>NUCLEOTIDE SEQUENCE [LARGE SCALE GENOMIC DNA]</scope>
    <source>
        <strain evidence="2 3">P1012</strain>
    </source>
</reference>
<dbReference type="Pfam" id="PF13508">
    <property type="entry name" value="Acetyltransf_7"/>
    <property type="match status" value="1"/>
</dbReference>
<keyword evidence="2" id="KW-0808">Transferase</keyword>
<dbReference type="Gene3D" id="3.40.630.30">
    <property type="match status" value="1"/>
</dbReference>
<dbReference type="RefSeq" id="WP_135111948.1">
    <property type="nucleotide sequence ID" value="NZ_JADGLL010000001.1"/>
</dbReference>
<sequence length="366" mass="40336">MFDTIDITHPGVRIAALPLPATTDAADAADLLAAADIITAAGRHDSGTDLFDVEPAEWLVGLQSTKYAERVVQVARDGDDRIVGVLILECQRDGEKNASGSVFVHPDLRGRGIEDALLAECERLAREHGRTVLHTWNLVRADLPGERLASPAGLGAVPLAADTTQLLLRRGFTLGQVERVSVFDFADSLDHARRMLDEALAKAGPDYRAVWWKSPAPDEHVDGYAYAVSRMATDVPSGELEWEEEVWDAERIRYREQLKATAGQIMAVTAVVHEPTGAIAAFNELVIGRDRHRRSENYGTLVLPEHRGHRLGTIVKCLGLIRWHELVPTSPSVMTFNAEENRYMLDVNEAVGFRPAVTSGEWKKEL</sequence>
<evidence type="ECO:0000259" key="1">
    <source>
        <dbReference type="PROSITE" id="PS51186"/>
    </source>
</evidence>
<dbReference type="OrthoDB" id="4119890at2"/>
<protein>
    <submittedName>
        <fullName evidence="2">N-acetyltransferase</fullName>
    </submittedName>
</protein>
<accession>A0A4Y9FYR2</accession>
<gene>
    <name evidence="2" type="ORF">E4U02_00115</name>
</gene>
<dbReference type="CDD" id="cd04301">
    <property type="entry name" value="NAT_SF"/>
    <property type="match status" value="1"/>
</dbReference>
<dbReference type="InterPro" id="IPR016181">
    <property type="entry name" value="Acyl_CoA_acyltransferase"/>
</dbReference>
<proteinExistence type="predicted"/>
<dbReference type="InterPro" id="IPR000182">
    <property type="entry name" value="GNAT_dom"/>
</dbReference>
<keyword evidence="3" id="KW-1185">Reference proteome</keyword>
<comment type="caution">
    <text evidence="2">The sequence shown here is derived from an EMBL/GenBank/DDBJ whole genome shotgun (WGS) entry which is preliminary data.</text>
</comment>
<dbReference type="PROSITE" id="PS51186">
    <property type="entry name" value="GNAT"/>
    <property type="match status" value="1"/>
</dbReference>